<keyword evidence="3" id="KW-1185">Reference proteome</keyword>
<dbReference type="InterPro" id="IPR006674">
    <property type="entry name" value="HD_domain"/>
</dbReference>
<dbReference type="Proteomes" id="UP000643810">
    <property type="component" value="Unassembled WGS sequence"/>
</dbReference>
<dbReference type="Pfam" id="PF01966">
    <property type="entry name" value="HD"/>
    <property type="match status" value="1"/>
</dbReference>
<evidence type="ECO:0000313" key="2">
    <source>
        <dbReference type="EMBL" id="MBC5685071.1"/>
    </source>
</evidence>
<dbReference type="RefSeq" id="WP_118281284.1">
    <property type="nucleotide sequence ID" value="NZ_JACOPG010000001.1"/>
</dbReference>
<dbReference type="InterPro" id="IPR003607">
    <property type="entry name" value="HD/PDEase_dom"/>
</dbReference>
<dbReference type="Gene3D" id="1.10.3210.10">
    <property type="entry name" value="Hypothetical protein af1432"/>
    <property type="match status" value="1"/>
</dbReference>
<name>A0ABR7GE56_9FIRM</name>
<evidence type="ECO:0000313" key="3">
    <source>
        <dbReference type="Proteomes" id="UP000643810"/>
    </source>
</evidence>
<organism evidence="2 3">
    <name type="scientific">Roseburia lenta</name>
    <dbReference type="NCBI Taxonomy" id="2763061"/>
    <lineage>
        <taxon>Bacteria</taxon>
        <taxon>Bacillati</taxon>
        <taxon>Bacillota</taxon>
        <taxon>Clostridia</taxon>
        <taxon>Lachnospirales</taxon>
        <taxon>Lachnospiraceae</taxon>
        <taxon>Roseburia</taxon>
    </lineage>
</organism>
<dbReference type="SUPFAM" id="SSF109604">
    <property type="entry name" value="HD-domain/PDEase-like"/>
    <property type="match status" value="1"/>
</dbReference>
<dbReference type="CDD" id="cd00077">
    <property type="entry name" value="HDc"/>
    <property type="match status" value="1"/>
</dbReference>
<protein>
    <submittedName>
        <fullName evidence="2">HD domain-containing protein</fullName>
    </submittedName>
</protein>
<dbReference type="PROSITE" id="PS51831">
    <property type="entry name" value="HD"/>
    <property type="match status" value="1"/>
</dbReference>
<dbReference type="EMBL" id="JACOPG010000001">
    <property type="protein sequence ID" value="MBC5685071.1"/>
    <property type="molecule type" value="Genomic_DNA"/>
</dbReference>
<evidence type="ECO:0000259" key="1">
    <source>
        <dbReference type="PROSITE" id="PS51831"/>
    </source>
</evidence>
<dbReference type="NCBIfam" id="TIGR00277">
    <property type="entry name" value="HDIG"/>
    <property type="match status" value="1"/>
</dbReference>
<dbReference type="InterPro" id="IPR006675">
    <property type="entry name" value="HDIG_dom"/>
</dbReference>
<accession>A0ABR7GE56</accession>
<feature type="domain" description="HD" evidence="1">
    <location>
        <begin position="33"/>
        <end position="145"/>
    </location>
</feature>
<proteinExistence type="predicted"/>
<gene>
    <name evidence="2" type="ORF">H8R94_00350</name>
</gene>
<reference evidence="2 3" key="1">
    <citation type="submission" date="2020-08" db="EMBL/GenBank/DDBJ databases">
        <title>Genome public.</title>
        <authorList>
            <person name="Liu C."/>
            <person name="Sun Q."/>
        </authorList>
    </citation>
    <scope>NUCLEOTIDE SEQUENCE [LARGE SCALE GENOMIC DNA]</scope>
    <source>
        <strain evidence="2 3">NSJ-9</strain>
    </source>
</reference>
<sequence length="182" mass="20895">MDTVTQVLEHPQYKACCETITDYEADRTYCRHDMEHFLRVGQIAILLAKENGLSIDAEEIMLAALFHDLGRALQYQNGISHAESSAILAEEILLSIGYDPAKTDRICAAVKCHSKRQDVKIRYAKRGSQKTLEDLLSFADHFSRECFACLASDTCKWKAEERIDRPYFEIKEDYDIRKRGLL</sequence>
<comment type="caution">
    <text evidence="2">The sequence shown here is derived from an EMBL/GenBank/DDBJ whole genome shotgun (WGS) entry which is preliminary data.</text>
</comment>
<dbReference type="SMART" id="SM00471">
    <property type="entry name" value="HDc"/>
    <property type="match status" value="1"/>
</dbReference>